<feature type="transmembrane region" description="Helical" evidence="12">
    <location>
        <begin position="542"/>
        <end position="562"/>
    </location>
</feature>
<evidence type="ECO:0000256" key="4">
    <source>
        <dbReference type="ARBA" id="ARBA00022989"/>
    </source>
</evidence>
<feature type="compositionally biased region" description="Basic and acidic residues" evidence="11">
    <location>
        <begin position="700"/>
        <end position="716"/>
    </location>
</feature>
<feature type="transmembrane region" description="Helical" evidence="12">
    <location>
        <begin position="360"/>
        <end position="386"/>
    </location>
</feature>
<dbReference type="GO" id="GO:0016020">
    <property type="term" value="C:membrane"/>
    <property type="evidence" value="ECO:0007669"/>
    <property type="project" value="UniProtKB-SubCell"/>
</dbReference>
<evidence type="ECO:0000256" key="7">
    <source>
        <dbReference type="ARBA" id="ARBA00023170"/>
    </source>
</evidence>
<keyword evidence="5" id="KW-0406">Ion transport</keyword>
<accession>A0A9N8EVF7</accession>
<evidence type="ECO:0000256" key="9">
    <source>
        <dbReference type="ARBA" id="ARBA00023286"/>
    </source>
</evidence>
<gene>
    <name evidence="14" type="ORF">SEMRO_2098_G314380.1</name>
</gene>
<keyword evidence="9" id="KW-1071">Ligand-gated ion channel</keyword>
<dbReference type="Pfam" id="PF00060">
    <property type="entry name" value="Lig_chan"/>
    <property type="match status" value="1"/>
</dbReference>
<name>A0A9N8EVF7_9STRA</name>
<dbReference type="OrthoDB" id="203830at2759"/>
<evidence type="ECO:0000256" key="2">
    <source>
        <dbReference type="ARBA" id="ARBA00022448"/>
    </source>
</evidence>
<evidence type="ECO:0000313" key="15">
    <source>
        <dbReference type="Proteomes" id="UP001153069"/>
    </source>
</evidence>
<feature type="compositionally biased region" description="Polar residues" evidence="11">
    <location>
        <begin position="650"/>
        <end position="662"/>
    </location>
</feature>
<sequence length="716" mass="79347">MASSSPSPSSLPLSCPCINSTEILIEHSNCEQDNGDAGIRFEEVCFPLTFGSNACAAHDVGLDPRCTTTSAKEVLPEFCGEHWCYVDRDACRVTPEQLYRSDMFDDHVDLFYSYSVCNASADSFLSYQTTQSLQNVTIRAAFPIMRDLMHFKRTESGELAQNKGPEYYNDDVPWQGYAIDYFNAVVELSNAAGVEYTFRSVGADELYDPFTGVVHDVHAGLVDVAISTYWITSQRLQMTPYTTPVAVDQVLLFVPQPEVDGGGLQDNVVKIFAPFDPNLWICLWILILLIAFVNIWLSTTRGVHSYLSRRMTGSRWRRAGVVQKATILGGMVLDSTMIFSTYMFGHSVELDWQSTRAQKILMFGFAFLILVSVASYTANLAAFLTVTGVSNYIGSMEEAIFTNAPICAHPTLRKELESVWPDATFVVNEDNPTTFGIIELYEAGKCPVVANSMLDVRQNKDHMKAFCRNHLVSTGSLVLENPIAFPVGERIAGGLSYWLFRAEKLGITFQDYAEQNSPPLECSLKIATSETAELASLSPENFALPIIFCCACVIVAIAVHLLNKPHTSTAMTDVSHNSLASDNLKDAVGRPRATFEAARDASENEDEEQRDTVVTDPMLLFRQNGNGVGGWTDQSMRDHNLMGRRGNDSDVPNNHQSQETTEMKKNLQQVMATQQLMLSMFQEAFKANREGTSVSFADQVPKEEQPGAENGHTKAE</sequence>
<keyword evidence="8" id="KW-0325">Glycoprotein</keyword>
<dbReference type="InterPro" id="IPR015683">
    <property type="entry name" value="Ionotropic_Glu_rcpt"/>
</dbReference>
<dbReference type="GO" id="GO:0015276">
    <property type="term" value="F:ligand-gated monoatomic ion channel activity"/>
    <property type="evidence" value="ECO:0007669"/>
    <property type="project" value="InterPro"/>
</dbReference>
<dbReference type="AlphaFoldDB" id="A0A9N8EVF7"/>
<keyword evidence="2" id="KW-0813">Transport</keyword>
<feature type="transmembrane region" description="Helical" evidence="12">
    <location>
        <begin position="319"/>
        <end position="340"/>
    </location>
</feature>
<keyword evidence="6 12" id="KW-0472">Membrane</keyword>
<evidence type="ECO:0000256" key="12">
    <source>
        <dbReference type="SAM" id="Phobius"/>
    </source>
</evidence>
<evidence type="ECO:0000256" key="6">
    <source>
        <dbReference type="ARBA" id="ARBA00023136"/>
    </source>
</evidence>
<proteinExistence type="predicted"/>
<evidence type="ECO:0000259" key="13">
    <source>
        <dbReference type="Pfam" id="PF00060"/>
    </source>
</evidence>
<evidence type="ECO:0000256" key="3">
    <source>
        <dbReference type="ARBA" id="ARBA00022692"/>
    </source>
</evidence>
<dbReference type="EMBL" id="CAICTM010002096">
    <property type="protein sequence ID" value="CAB9527882.1"/>
    <property type="molecule type" value="Genomic_DNA"/>
</dbReference>
<keyword evidence="15" id="KW-1185">Reference proteome</keyword>
<dbReference type="SUPFAM" id="SSF53850">
    <property type="entry name" value="Periplasmic binding protein-like II"/>
    <property type="match status" value="1"/>
</dbReference>
<feature type="region of interest" description="Disordered" evidence="11">
    <location>
        <begin position="640"/>
        <end position="662"/>
    </location>
</feature>
<dbReference type="Proteomes" id="UP001153069">
    <property type="component" value="Unassembled WGS sequence"/>
</dbReference>
<evidence type="ECO:0000256" key="11">
    <source>
        <dbReference type="SAM" id="MobiDB-lite"/>
    </source>
</evidence>
<evidence type="ECO:0000256" key="1">
    <source>
        <dbReference type="ARBA" id="ARBA00004141"/>
    </source>
</evidence>
<evidence type="ECO:0000256" key="10">
    <source>
        <dbReference type="ARBA" id="ARBA00023303"/>
    </source>
</evidence>
<evidence type="ECO:0000313" key="14">
    <source>
        <dbReference type="EMBL" id="CAB9527882.1"/>
    </source>
</evidence>
<reference evidence="14" key="1">
    <citation type="submission" date="2020-06" db="EMBL/GenBank/DDBJ databases">
        <authorList>
            <consortium name="Plant Systems Biology data submission"/>
        </authorList>
    </citation>
    <scope>NUCLEOTIDE SEQUENCE</scope>
    <source>
        <strain evidence="14">D6</strain>
    </source>
</reference>
<keyword evidence="4 12" id="KW-1133">Transmembrane helix</keyword>
<comment type="subcellular location">
    <subcellularLocation>
        <location evidence="1">Membrane</location>
        <topology evidence="1">Multi-pass membrane protein</topology>
    </subcellularLocation>
</comment>
<feature type="domain" description="Ionotropic glutamate receptor C-terminal" evidence="13">
    <location>
        <begin position="278"/>
        <end position="531"/>
    </location>
</feature>
<feature type="transmembrane region" description="Helical" evidence="12">
    <location>
        <begin position="278"/>
        <end position="298"/>
    </location>
</feature>
<keyword evidence="10" id="KW-0407">Ion channel</keyword>
<keyword evidence="7 14" id="KW-0675">Receptor</keyword>
<dbReference type="Gene3D" id="1.10.287.70">
    <property type="match status" value="1"/>
</dbReference>
<protein>
    <submittedName>
        <fullName evidence="14">Receptor ionotropic, delta-2</fullName>
    </submittedName>
</protein>
<keyword evidence="3 12" id="KW-0812">Transmembrane</keyword>
<dbReference type="PANTHER" id="PTHR18966">
    <property type="entry name" value="IONOTROPIC GLUTAMATE RECEPTOR"/>
    <property type="match status" value="1"/>
</dbReference>
<evidence type="ECO:0000256" key="5">
    <source>
        <dbReference type="ARBA" id="ARBA00023065"/>
    </source>
</evidence>
<evidence type="ECO:0000256" key="8">
    <source>
        <dbReference type="ARBA" id="ARBA00023180"/>
    </source>
</evidence>
<dbReference type="InterPro" id="IPR001320">
    <property type="entry name" value="Iontro_rcpt_C"/>
</dbReference>
<organism evidence="14 15">
    <name type="scientific">Seminavis robusta</name>
    <dbReference type="NCBI Taxonomy" id="568900"/>
    <lineage>
        <taxon>Eukaryota</taxon>
        <taxon>Sar</taxon>
        <taxon>Stramenopiles</taxon>
        <taxon>Ochrophyta</taxon>
        <taxon>Bacillariophyta</taxon>
        <taxon>Bacillariophyceae</taxon>
        <taxon>Bacillariophycidae</taxon>
        <taxon>Naviculales</taxon>
        <taxon>Naviculaceae</taxon>
        <taxon>Seminavis</taxon>
    </lineage>
</organism>
<feature type="region of interest" description="Disordered" evidence="11">
    <location>
        <begin position="692"/>
        <end position="716"/>
    </location>
</feature>
<comment type="caution">
    <text evidence="14">The sequence shown here is derived from an EMBL/GenBank/DDBJ whole genome shotgun (WGS) entry which is preliminary data.</text>
</comment>
<dbReference type="Gene3D" id="3.40.190.10">
    <property type="entry name" value="Periplasmic binding protein-like II"/>
    <property type="match status" value="1"/>
</dbReference>